<keyword evidence="3" id="KW-1185">Reference proteome</keyword>
<comment type="caution">
    <text evidence="2">The sequence shown here is derived from an EMBL/GenBank/DDBJ whole genome shotgun (WGS) entry which is preliminary data.</text>
</comment>
<feature type="region of interest" description="Disordered" evidence="1">
    <location>
        <begin position="1"/>
        <end position="49"/>
    </location>
</feature>
<accession>A0AAE1P8F3</accession>
<reference evidence="2" key="1">
    <citation type="submission" date="2023-11" db="EMBL/GenBank/DDBJ databases">
        <title>Genome assemblies of two species of porcelain crab, Petrolisthes cinctipes and Petrolisthes manimaculis (Anomura: Porcellanidae).</title>
        <authorList>
            <person name="Angst P."/>
        </authorList>
    </citation>
    <scope>NUCLEOTIDE SEQUENCE</scope>
    <source>
        <strain evidence="2">PB745_02</strain>
        <tissue evidence="2">Gill</tissue>
    </source>
</reference>
<name>A0AAE1P8F3_9EUCA</name>
<proteinExistence type="predicted"/>
<feature type="compositionally biased region" description="Basic and acidic residues" evidence="1">
    <location>
        <begin position="1"/>
        <end position="10"/>
    </location>
</feature>
<gene>
    <name evidence="2" type="ORF">Pmani_025200</name>
</gene>
<organism evidence="2 3">
    <name type="scientific">Petrolisthes manimaculis</name>
    <dbReference type="NCBI Taxonomy" id="1843537"/>
    <lineage>
        <taxon>Eukaryota</taxon>
        <taxon>Metazoa</taxon>
        <taxon>Ecdysozoa</taxon>
        <taxon>Arthropoda</taxon>
        <taxon>Crustacea</taxon>
        <taxon>Multicrustacea</taxon>
        <taxon>Malacostraca</taxon>
        <taxon>Eumalacostraca</taxon>
        <taxon>Eucarida</taxon>
        <taxon>Decapoda</taxon>
        <taxon>Pleocyemata</taxon>
        <taxon>Anomura</taxon>
        <taxon>Galatheoidea</taxon>
        <taxon>Porcellanidae</taxon>
        <taxon>Petrolisthes</taxon>
    </lineage>
</organism>
<evidence type="ECO:0000313" key="2">
    <source>
        <dbReference type="EMBL" id="KAK4302727.1"/>
    </source>
</evidence>
<protein>
    <submittedName>
        <fullName evidence="2">Uncharacterized protein</fullName>
    </submittedName>
</protein>
<evidence type="ECO:0000313" key="3">
    <source>
        <dbReference type="Proteomes" id="UP001292094"/>
    </source>
</evidence>
<dbReference type="Proteomes" id="UP001292094">
    <property type="component" value="Unassembled WGS sequence"/>
</dbReference>
<dbReference type="AlphaFoldDB" id="A0AAE1P8F3"/>
<evidence type="ECO:0000256" key="1">
    <source>
        <dbReference type="SAM" id="MobiDB-lite"/>
    </source>
</evidence>
<dbReference type="EMBL" id="JAWZYT010002682">
    <property type="protein sequence ID" value="KAK4302727.1"/>
    <property type="molecule type" value="Genomic_DNA"/>
</dbReference>
<sequence length="116" mass="12394">MKPSEGDETKPSSSSWEVFPQLASDTTTNKAPVGVNGSRSEDQNESPLVLTPALTSHSLYDSLGGLGWHWARGWHYAATPIEQREGRVVQPQVNLGSSYSNSYTCGGGRPGNCAEA</sequence>